<evidence type="ECO:0000256" key="9">
    <source>
        <dbReference type="SAM" id="SignalP"/>
    </source>
</evidence>
<dbReference type="GO" id="GO:0016020">
    <property type="term" value="C:membrane"/>
    <property type="evidence" value="ECO:0007669"/>
    <property type="project" value="UniProtKB-SubCell"/>
</dbReference>
<keyword evidence="5 8" id="KW-1133">Transmembrane helix</keyword>
<keyword evidence="2" id="KW-0328">Glycosyltransferase</keyword>
<dbReference type="PANTHER" id="PTHR47844:SF1">
    <property type="entry name" value="EXOSTOSIN-LIKE 2"/>
    <property type="match status" value="1"/>
</dbReference>
<keyword evidence="4 8" id="KW-0812">Transmembrane</keyword>
<dbReference type="EMBL" id="JAULSR010000003">
    <property type="protein sequence ID" value="KAK0624560.1"/>
    <property type="molecule type" value="Genomic_DNA"/>
</dbReference>
<evidence type="ECO:0000256" key="1">
    <source>
        <dbReference type="ARBA" id="ARBA00004370"/>
    </source>
</evidence>
<dbReference type="InterPro" id="IPR052427">
    <property type="entry name" value="Glycosyltrans_GT2/GT47"/>
</dbReference>
<dbReference type="GO" id="GO:0016757">
    <property type="term" value="F:glycosyltransferase activity"/>
    <property type="evidence" value="ECO:0007669"/>
    <property type="project" value="UniProtKB-KW"/>
</dbReference>
<feature type="transmembrane region" description="Helical" evidence="8">
    <location>
        <begin position="337"/>
        <end position="360"/>
    </location>
</feature>
<keyword evidence="6 8" id="KW-0472">Membrane</keyword>
<feature type="transmembrane region" description="Helical" evidence="8">
    <location>
        <begin position="403"/>
        <end position="423"/>
    </location>
</feature>
<feature type="chain" id="PRO_5041304108" evidence="9">
    <location>
        <begin position="17"/>
        <end position="512"/>
    </location>
</feature>
<evidence type="ECO:0000256" key="2">
    <source>
        <dbReference type="ARBA" id="ARBA00022676"/>
    </source>
</evidence>
<gene>
    <name evidence="10" type="ORF">B0T17DRAFT_590453</name>
</gene>
<evidence type="ECO:0000256" key="8">
    <source>
        <dbReference type="SAM" id="Phobius"/>
    </source>
</evidence>
<dbReference type="PANTHER" id="PTHR47844">
    <property type="entry name" value="SYNTHASE CPS1, PUTATIVE (AFU_ORTHOLOGUE AFUA_7G02500)-RELATED"/>
    <property type="match status" value="1"/>
</dbReference>
<dbReference type="Pfam" id="PF13641">
    <property type="entry name" value="Glyco_tranf_2_3"/>
    <property type="match status" value="1"/>
</dbReference>
<reference evidence="10" key="1">
    <citation type="submission" date="2023-06" db="EMBL/GenBank/DDBJ databases">
        <title>Genome-scale phylogeny and comparative genomics of the fungal order Sordariales.</title>
        <authorList>
            <consortium name="Lawrence Berkeley National Laboratory"/>
            <person name="Hensen N."/>
            <person name="Bonometti L."/>
            <person name="Westerberg I."/>
            <person name="Brannstrom I.O."/>
            <person name="Guillou S."/>
            <person name="Cros-Aarteil S."/>
            <person name="Calhoun S."/>
            <person name="Haridas S."/>
            <person name="Kuo A."/>
            <person name="Mondo S."/>
            <person name="Pangilinan J."/>
            <person name="Riley R."/>
            <person name="LaButti K."/>
            <person name="Andreopoulos B."/>
            <person name="Lipzen A."/>
            <person name="Chen C."/>
            <person name="Yanf M."/>
            <person name="Daum C."/>
            <person name="Ng V."/>
            <person name="Clum A."/>
            <person name="Steindorff A."/>
            <person name="Ohm R."/>
            <person name="Martin F."/>
            <person name="Silar P."/>
            <person name="Natvig D."/>
            <person name="Lalanne C."/>
            <person name="Gautier V."/>
            <person name="Ament-velasquez S.L."/>
            <person name="Kruys A."/>
            <person name="Hutchinson M.I."/>
            <person name="Powell A.J."/>
            <person name="Barry K."/>
            <person name="Miller A.N."/>
            <person name="Grigoriev I.V."/>
            <person name="Debuchy R."/>
            <person name="Gladieux P."/>
            <person name="Thoren M.H."/>
            <person name="Johannesson H."/>
        </authorList>
    </citation>
    <scope>NUCLEOTIDE SEQUENCE</scope>
    <source>
        <strain evidence="10">SMH3391-2</strain>
    </source>
</reference>
<feature type="signal peptide" evidence="9">
    <location>
        <begin position="1"/>
        <end position="16"/>
    </location>
</feature>
<accession>A0AA40C4B4</accession>
<keyword evidence="11" id="KW-1185">Reference proteome</keyword>
<evidence type="ECO:0000256" key="6">
    <source>
        <dbReference type="ARBA" id="ARBA00023136"/>
    </source>
</evidence>
<evidence type="ECO:0000256" key="4">
    <source>
        <dbReference type="ARBA" id="ARBA00022692"/>
    </source>
</evidence>
<evidence type="ECO:0000313" key="11">
    <source>
        <dbReference type="Proteomes" id="UP001174934"/>
    </source>
</evidence>
<evidence type="ECO:0000313" key="10">
    <source>
        <dbReference type="EMBL" id="KAK0624560.1"/>
    </source>
</evidence>
<dbReference type="AlphaFoldDB" id="A0AA40C4B4"/>
<evidence type="ECO:0000256" key="7">
    <source>
        <dbReference type="ARBA" id="ARBA00023180"/>
    </source>
</evidence>
<keyword evidence="7" id="KW-0325">Glycoprotein</keyword>
<comment type="subcellular location">
    <subcellularLocation>
        <location evidence="1">Membrane</location>
    </subcellularLocation>
</comment>
<sequence length="512" mass="58247">MFILFLFLDFVSGSLSWLSGTEAALSCFVALFLWRYLRVLINLVGFYLYKPAPKPLGIPTYIPSRDVTVILPTVDPKGSEFLECITTCAQNSPAKIIVITAGDALYAKAQESIRPFMERFPTVEFIVDRTQIANKRAQVALAVSMATTAITVMLDDHVFWGPRLLETILYPFEDKAVGMVGTNKRARRLDGLGLWYRIWNMLGALYLCRHNFEIRATNAIDGGVFVVSARTCAIRTEILKHPDFLPGYTNETFLFGLCGPLNPDDDNYNTRFVVSHGWKIKIQHSQDAEIITTVGIAAPVHKKFLGQCLRWARTTWRSNGCSLFTDRTVWTAQPYSVYAVYLTSFTNFAAITDPALITLFTHSSWYTTPSRLNVLLAWMLFTKTIRVIPYFRRHPQDIWLFPVYLLFGYYHSLIKFWSLLTFWDCTWNGRNLEALGTDAPDCLPRYHAGARTEEFILVTVFFNGVRSNGVRSEEEGKITTIPIDDPINAATAYTRGKYIKHLMYIELNVSAE</sequence>
<dbReference type="Gene3D" id="3.90.550.10">
    <property type="entry name" value="Spore Coat Polysaccharide Biosynthesis Protein SpsA, Chain A"/>
    <property type="match status" value="1"/>
</dbReference>
<comment type="caution">
    <text evidence="10">The sequence shown here is derived from an EMBL/GenBank/DDBJ whole genome shotgun (WGS) entry which is preliminary data.</text>
</comment>
<organism evidence="10 11">
    <name type="scientific">Bombardia bombarda</name>
    <dbReference type="NCBI Taxonomy" id="252184"/>
    <lineage>
        <taxon>Eukaryota</taxon>
        <taxon>Fungi</taxon>
        <taxon>Dikarya</taxon>
        <taxon>Ascomycota</taxon>
        <taxon>Pezizomycotina</taxon>
        <taxon>Sordariomycetes</taxon>
        <taxon>Sordariomycetidae</taxon>
        <taxon>Sordariales</taxon>
        <taxon>Lasiosphaeriaceae</taxon>
        <taxon>Bombardia</taxon>
    </lineage>
</organism>
<evidence type="ECO:0000256" key="3">
    <source>
        <dbReference type="ARBA" id="ARBA00022679"/>
    </source>
</evidence>
<dbReference type="Proteomes" id="UP001174934">
    <property type="component" value="Unassembled WGS sequence"/>
</dbReference>
<dbReference type="SUPFAM" id="SSF53448">
    <property type="entry name" value="Nucleotide-diphospho-sugar transferases"/>
    <property type="match status" value="1"/>
</dbReference>
<name>A0AA40C4B4_9PEZI</name>
<proteinExistence type="predicted"/>
<keyword evidence="9" id="KW-0732">Signal</keyword>
<dbReference type="CDD" id="cd06434">
    <property type="entry name" value="GT2_HAS"/>
    <property type="match status" value="1"/>
</dbReference>
<keyword evidence="3" id="KW-0808">Transferase</keyword>
<evidence type="ECO:0000256" key="5">
    <source>
        <dbReference type="ARBA" id="ARBA00022989"/>
    </source>
</evidence>
<protein>
    <submittedName>
        <fullName evidence="10">Uncharacterized protein</fullName>
    </submittedName>
</protein>
<dbReference type="InterPro" id="IPR029044">
    <property type="entry name" value="Nucleotide-diphossugar_trans"/>
</dbReference>